<gene>
    <name evidence="3" type="ORF">BCF44_108328</name>
</gene>
<name>A0A3E0HH45_9PSEU</name>
<dbReference type="Proteomes" id="UP000256269">
    <property type="component" value="Unassembled WGS sequence"/>
</dbReference>
<keyword evidence="4" id="KW-1185">Reference proteome</keyword>
<accession>A0A3E0HH45</accession>
<evidence type="ECO:0000259" key="2">
    <source>
        <dbReference type="Pfam" id="PF14200"/>
    </source>
</evidence>
<dbReference type="RefSeq" id="WP_116176760.1">
    <property type="nucleotide sequence ID" value="NZ_CP144375.1"/>
</dbReference>
<reference evidence="3 4" key="1">
    <citation type="submission" date="2018-08" db="EMBL/GenBank/DDBJ databases">
        <title>Genomic Encyclopedia of Archaeal and Bacterial Type Strains, Phase II (KMG-II): from individual species to whole genera.</title>
        <authorList>
            <person name="Goeker M."/>
        </authorList>
    </citation>
    <scope>NUCLEOTIDE SEQUENCE [LARGE SCALE GENOMIC DNA]</scope>
    <source>
        <strain evidence="3 4">DSM 45791</strain>
    </source>
</reference>
<dbReference type="OrthoDB" id="177947at2"/>
<dbReference type="SUPFAM" id="SSF50370">
    <property type="entry name" value="Ricin B-like lectins"/>
    <property type="match status" value="1"/>
</dbReference>
<dbReference type="Gene3D" id="2.80.10.50">
    <property type="match status" value="1"/>
</dbReference>
<feature type="chain" id="PRO_5017723376" evidence="1">
    <location>
        <begin position="33"/>
        <end position="191"/>
    </location>
</feature>
<dbReference type="AlphaFoldDB" id="A0A3E0HH45"/>
<evidence type="ECO:0000313" key="3">
    <source>
        <dbReference type="EMBL" id="REH44847.1"/>
    </source>
</evidence>
<organism evidence="3 4">
    <name type="scientific">Kutzneria buriramensis</name>
    <dbReference type="NCBI Taxonomy" id="1045776"/>
    <lineage>
        <taxon>Bacteria</taxon>
        <taxon>Bacillati</taxon>
        <taxon>Actinomycetota</taxon>
        <taxon>Actinomycetes</taxon>
        <taxon>Pseudonocardiales</taxon>
        <taxon>Pseudonocardiaceae</taxon>
        <taxon>Kutzneria</taxon>
    </lineage>
</organism>
<protein>
    <submittedName>
        <fullName evidence="3">Ricin-type beta-trefoil lectin protein</fullName>
    </submittedName>
</protein>
<sequence>MNIKHIRRVAAGVIAAAATTLAAFGTVGTANAAPALSVSHGTTAYWIAPTPDSMAMAVADSETWPGAPVIQWYNTGGNEQKWYFDGVYDPYGTYLGFLLRNKNSGLCLDTDGVAGHGLVQQYCDANSHPTEIFNNYPNYDVFGILISWRYQNRQTGLWLDDYGRGLNPGNVIDLWYQNYNDNQDFFLTQAP</sequence>
<evidence type="ECO:0000313" key="4">
    <source>
        <dbReference type="Proteomes" id="UP000256269"/>
    </source>
</evidence>
<dbReference type="CDD" id="cd00161">
    <property type="entry name" value="beta-trefoil_Ricin-like"/>
    <property type="match status" value="1"/>
</dbReference>
<keyword evidence="1" id="KW-0732">Signal</keyword>
<dbReference type="InterPro" id="IPR000772">
    <property type="entry name" value="Ricin_B_lectin"/>
</dbReference>
<dbReference type="GO" id="GO:0030246">
    <property type="term" value="F:carbohydrate binding"/>
    <property type="evidence" value="ECO:0007669"/>
    <property type="project" value="UniProtKB-KW"/>
</dbReference>
<comment type="caution">
    <text evidence="3">The sequence shown here is derived from an EMBL/GenBank/DDBJ whole genome shotgun (WGS) entry which is preliminary data.</text>
</comment>
<proteinExistence type="predicted"/>
<feature type="signal peptide" evidence="1">
    <location>
        <begin position="1"/>
        <end position="32"/>
    </location>
</feature>
<evidence type="ECO:0000256" key="1">
    <source>
        <dbReference type="SAM" id="SignalP"/>
    </source>
</evidence>
<keyword evidence="3" id="KW-0430">Lectin</keyword>
<feature type="domain" description="Ricin B lectin" evidence="2">
    <location>
        <begin position="41"/>
        <end position="112"/>
    </location>
</feature>
<dbReference type="InterPro" id="IPR035992">
    <property type="entry name" value="Ricin_B-like_lectins"/>
</dbReference>
<dbReference type="Pfam" id="PF14200">
    <property type="entry name" value="RicinB_lectin_2"/>
    <property type="match status" value="1"/>
</dbReference>
<dbReference type="EMBL" id="QUNO01000008">
    <property type="protein sequence ID" value="REH44847.1"/>
    <property type="molecule type" value="Genomic_DNA"/>
</dbReference>